<dbReference type="GeneID" id="71986843"/>
<dbReference type="AlphaFoldDB" id="A0A9Q8UQI1"/>
<name>A0A9Q8UQI1_PASFU</name>
<keyword evidence="2" id="KW-1185">Reference proteome</keyword>
<reference evidence="1" key="1">
    <citation type="submission" date="2021-12" db="EMBL/GenBank/DDBJ databases">
        <authorList>
            <person name="Zaccaron A."/>
            <person name="Stergiopoulos I."/>
        </authorList>
    </citation>
    <scope>NUCLEOTIDE SEQUENCE</scope>
    <source>
        <strain evidence="1">Race5_Kim</strain>
    </source>
</reference>
<accession>A0A9Q8UQI1</accession>
<dbReference type="KEGG" id="ffu:CLAFUR5_06965"/>
<protein>
    <recommendedName>
        <fullName evidence="3">SnoaL-like domain-containing protein</fullName>
    </recommendedName>
</protein>
<evidence type="ECO:0000313" key="2">
    <source>
        <dbReference type="Proteomes" id="UP000756132"/>
    </source>
</evidence>
<dbReference type="Proteomes" id="UP000756132">
    <property type="component" value="Chromosome 6"/>
</dbReference>
<dbReference type="OrthoDB" id="10516586at2759"/>
<evidence type="ECO:0008006" key="3">
    <source>
        <dbReference type="Google" id="ProtNLM"/>
    </source>
</evidence>
<dbReference type="RefSeq" id="XP_047763154.1">
    <property type="nucleotide sequence ID" value="XM_047906113.1"/>
</dbReference>
<dbReference type="EMBL" id="CP090168">
    <property type="protein sequence ID" value="UJO18788.1"/>
    <property type="molecule type" value="Genomic_DNA"/>
</dbReference>
<sequence length="191" mass="20791">MAVNHEIPVSPPDSMAGITEPAIKPEATSDTTQDTNLDPSIASEKEIAPHLESISRGIINAINTRNFDATSSPWIHVANSIETNRDSGPKGSRTVTKADLLAVFSWLGTEFPDYRIEIDSVSVVVHKAFVWSRKGCTAEVFINAQATGGPGFPLGVQRKYVNVFEFKFGEGRWLAVRETLIDGMGDFMVPA</sequence>
<evidence type="ECO:0000313" key="1">
    <source>
        <dbReference type="EMBL" id="UJO18788.1"/>
    </source>
</evidence>
<proteinExistence type="predicted"/>
<reference evidence="1" key="2">
    <citation type="journal article" date="2022" name="Microb. Genom.">
        <title>A chromosome-scale genome assembly of the tomato pathogen Cladosporium fulvum reveals a compartmentalized genome architecture and the presence of a dispensable chromosome.</title>
        <authorList>
            <person name="Zaccaron A.Z."/>
            <person name="Chen L.H."/>
            <person name="Samaras A."/>
            <person name="Stergiopoulos I."/>
        </authorList>
    </citation>
    <scope>NUCLEOTIDE SEQUENCE</scope>
    <source>
        <strain evidence="1">Race5_Kim</strain>
    </source>
</reference>
<gene>
    <name evidence="1" type="ORF">CLAFUR5_06965</name>
</gene>
<organism evidence="1 2">
    <name type="scientific">Passalora fulva</name>
    <name type="common">Tomato leaf mold</name>
    <name type="synonym">Cladosporium fulvum</name>
    <dbReference type="NCBI Taxonomy" id="5499"/>
    <lineage>
        <taxon>Eukaryota</taxon>
        <taxon>Fungi</taxon>
        <taxon>Dikarya</taxon>
        <taxon>Ascomycota</taxon>
        <taxon>Pezizomycotina</taxon>
        <taxon>Dothideomycetes</taxon>
        <taxon>Dothideomycetidae</taxon>
        <taxon>Mycosphaerellales</taxon>
        <taxon>Mycosphaerellaceae</taxon>
        <taxon>Fulvia</taxon>
    </lineage>
</organism>